<keyword evidence="4 7" id="KW-0546">Nucleotide metabolism</keyword>
<dbReference type="Gene3D" id="3.40.50.450">
    <property type="match status" value="1"/>
</dbReference>
<evidence type="ECO:0000256" key="2">
    <source>
        <dbReference type="ARBA" id="ARBA00022553"/>
    </source>
</evidence>
<dbReference type="EMBL" id="OZ035835">
    <property type="protein sequence ID" value="CAL1577314.1"/>
    <property type="molecule type" value="Genomic_DNA"/>
</dbReference>
<keyword evidence="9" id="KW-1185">Reference proteome</keyword>
<proteinExistence type="inferred from homology"/>
<comment type="catalytic activity">
    <reaction evidence="6">
        <text>5-hydroxymethyl-dUMP + H2O = 5-hydroxymethyluracil + 2-deoxy-D-ribose 5-phosphate</text>
        <dbReference type="Rhea" id="RHEA:77099"/>
        <dbReference type="ChEBI" id="CHEBI:15377"/>
        <dbReference type="ChEBI" id="CHEBI:16964"/>
        <dbReference type="ChEBI" id="CHEBI:62877"/>
        <dbReference type="ChEBI" id="CHEBI:90409"/>
    </reaction>
    <physiologicalReaction direction="left-to-right" evidence="6">
        <dbReference type="Rhea" id="RHEA:77100"/>
    </physiologicalReaction>
</comment>
<dbReference type="InterPro" id="IPR007710">
    <property type="entry name" value="Nucleoside_deoxyribTrfase"/>
</dbReference>
<comment type="caution">
    <text evidence="7">Lacks conserved residue(s) required for the propagation of feature annotation.</text>
</comment>
<evidence type="ECO:0000256" key="1">
    <source>
        <dbReference type="ARBA" id="ARBA00011407"/>
    </source>
</evidence>
<feature type="binding site" evidence="7">
    <location>
        <begin position="129"/>
        <end position="131"/>
    </location>
    <ligand>
        <name>substrate</name>
        <note>ligand shared between homodimeric partners</note>
    </ligand>
</feature>
<feature type="binding site" description="in other chain" evidence="7">
    <location>
        <position position="40"/>
    </location>
    <ligand>
        <name>substrate</name>
        <note>ligand shared between homodimeric partners</note>
    </ligand>
</feature>
<comment type="function">
    <text evidence="7">Catalyzes the cleavage of the N-glycosidic bond of deoxyribonucleoside 5'-monophosphates to yield deoxyribose 5-phosphate and a purine or pyrimidine base. Deoxyribonucleoside 5'-monophosphates containing purine bases are preferred to those containing pyrimidine bases.</text>
</comment>
<evidence type="ECO:0000256" key="7">
    <source>
        <dbReference type="HAMAP-Rule" id="MF_03036"/>
    </source>
</evidence>
<dbReference type="GO" id="GO:0005737">
    <property type="term" value="C:cytoplasm"/>
    <property type="evidence" value="ECO:0007669"/>
    <property type="project" value="UniProtKB-SubCell"/>
</dbReference>
<name>A0AAV2JPS8_KNICA</name>
<dbReference type="GO" id="GO:0070694">
    <property type="term" value="F:5-hydroxymethyl-dUMP N-hydrolase activity"/>
    <property type="evidence" value="ECO:0007669"/>
    <property type="project" value="InterPro"/>
</dbReference>
<protein>
    <recommendedName>
        <fullName evidence="7">2'-deoxynucleoside 5'-phosphate N-hydrolase 1</fullName>
        <ecNumber evidence="7">3.2.2.-</ecNumber>
    </recommendedName>
</protein>
<dbReference type="AlphaFoldDB" id="A0AAV2JPS8"/>
<keyword evidence="7" id="KW-0539">Nucleus</keyword>
<organism evidence="8 9">
    <name type="scientific">Knipowitschia caucasica</name>
    <name type="common">Caucasian dwarf goby</name>
    <name type="synonym">Pomatoschistus caucasicus</name>
    <dbReference type="NCBI Taxonomy" id="637954"/>
    <lineage>
        <taxon>Eukaryota</taxon>
        <taxon>Metazoa</taxon>
        <taxon>Chordata</taxon>
        <taxon>Craniata</taxon>
        <taxon>Vertebrata</taxon>
        <taxon>Euteleostomi</taxon>
        <taxon>Actinopterygii</taxon>
        <taxon>Neopterygii</taxon>
        <taxon>Teleostei</taxon>
        <taxon>Neoteleostei</taxon>
        <taxon>Acanthomorphata</taxon>
        <taxon>Gobiaria</taxon>
        <taxon>Gobiiformes</taxon>
        <taxon>Gobioidei</taxon>
        <taxon>Gobiidae</taxon>
        <taxon>Gobiinae</taxon>
        <taxon>Knipowitschia</taxon>
    </lineage>
</organism>
<keyword evidence="3 7" id="KW-0378">Hydrolase</keyword>
<dbReference type="SUPFAM" id="SSF52309">
    <property type="entry name" value="N-(deoxy)ribosyltransferase-like"/>
    <property type="match status" value="1"/>
</dbReference>
<evidence type="ECO:0000256" key="3">
    <source>
        <dbReference type="ARBA" id="ARBA00022801"/>
    </source>
</evidence>
<dbReference type="Pfam" id="PF05014">
    <property type="entry name" value="Nuc_deoxyrib_tr"/>
    <property type="match status" value="1"/>
</dbReference>
<comment type="catalytic activity">
    <reaction evidence="7">
        <text>a purine 2'-deoxyribonucleoside 5'-phosphate + H2O = a purine nucleobase + 2-deoxy-D-ribose 5-phosphate</text>
        <dbReference type="Rhea" id="RHEA:51132"/>
        <dbReference type="ChEBI" id="CHEBI:15377"/>
        <dbReference type="ChEBI" id="CHEBI:26386"/>
        <dbReference type="ChEBI" id="CHEBI:62877"/>
        <dbReference type="ChEBI" id="CHEBI:142198"/>
    </reaction>
</comment>
<dbReference type="HAMAP" id="MF_03036">
    <property type="entry name" value="Nuc_phosphate_hydrolase"/>
    <property type="match status" value="1"/>
</dbReference>
<evidence type="ECO:0000313" key="9">
    <source>
        <dbReference type="Proteomes" id="UP001497482"/>
    </source>
</evidence>
<dbReference type="FunFam" id="3.40.50.450:FF:000019">
    <property type="entry name" value="2'-deoxynucleoside 5'-phosphate N-hydrolase 1"/>
    <property type="match status" value="1"/>
</dbReference>
<accession>A0AAV2JPS8</accession>
<dbReference type="GO" id="GO:0042802">
    <property type="term" value="F:identical protein binding"/>
    <property type="evidence" value="ECO:0007669"/>
    <property type="project" value="UniProtKB-ARBA"/>
</dbReference>
<dbReference type="GO" id="GO:0009159">
    <property type="term" value="P:deoxyribonucleoside monophosphate catabolic process"/>
    <property type="evidence" value="ECO:0007669"/>
    <property type="project" value="InterPro"/>
</dbReference>
<comment type="catalytic activity">
    <reaction evidence="7">
        <text>a pyrimidine 2'-deoxyribonucleoside 5'-phosphate + H2O = a pyrimidine nucleobase + 2-deoxy-D-ribose 5-phosphate</text>
        <dbReference type="Rhea" id="RHEA:57852"/>
        <dbReference type="ChEBI" id="CHEBI:15377"/>
        <dbReference type="ChEBI" id="CHEBI:26432"/>
        <dbReference type="ChEBI" id="CHEBI:62877"/>
        <dbReference type="ChEBI" id="CHEBI:142209"/>
    </reaction>
</comment>
<dbReference type="InterPro" id="IPR051239">
    <property type="entry name" value="2'-dNMP_N-hydrolase"/>
</dbReference>
<reference evidence="8 9" key="1">
    <citation type="submission" date="2024-04" db="EMBL/GenBank/DDBJ databases">
        <authorList>
            <person name="Waldvogel A.-M."/>
            <person name="Schoenle A."/>
        </authorList>
    </citation>
    <scope>NUCLEOTIDE SEQUENCE [LARGE SCALE GENOMIC DNA]</scope>
</reference>
<evidence type="ECO:0000256" key="4">
    <source>
        <dbReference type="ARBA" id="ARBA00023080"/>
    </source>
</evidence>
<evidence type="ECO:0000256" key="6">
    <source>
        <dbReference type="ARBA" id="ARBA00047460"/>
    </source>
</evidence>
<comment type="similarity">
    <text evidence="7">Belongs to the 2'-deoxynucleoside 5'-phosphate N-hydrolase 1 family.</text>
</comment>
<gene>
    <name evidence="7" type="primary">DNPH1</name>
    <name evidence="8" type="ORF">KC01_LOCUS8683</name>
</gene>
<dbReference type="PANTHER" id="PTHR15364:SF0">
    <property type="entry name" value="2'-DEOXYNUCLEOSIDE 5'-PHOSPHATE N-HYDROLASE 1"/>
    <property type="match status" value="1"/>
</dbReference>
<dbReference type="Proteomes" id="UP001497482">
    <property type="component" value="Chromosome 13"/>
</dbReference>
<dbReference type="GO" id="GO:0006195">
    <property type="term" value="P:purine nucleotide catabolic process"/>
    <property type="evidence" value="ECO:0007669"/>
    <property type="project" value="UniProtKB-ARBA"/>
</dbReference>
<dbReference type="GO" id="GO:0009116">
    <property type="term" value="P:nucleoside metabolic process"/>
    <property type="evidence" value="ECO:0007669"/>
    <property type="project" value="UniProtKB-UniRule"/>
</dbReference>
<dbReference type="EC" id="3.2.2.-" evidence="7"/>
<comment type="subcellular location">
    <subcellularLocation>
        <location evidence="7">Cytoplasm</location>
    </subcellularLocation>
    <subcellularLocation>
        <location evidence="7">Nucleus</location>
    </subcellularLocation>
</comment>
<dbReference type="InterPro" id="IPR028607">
    <property type="entry name" value="DNPH1"/>
</dbReference>
<feature type="binding site" description="in other chain" evidence="7">
    <location>
        <position position="105"/>
    </location>
    <ligand>
        <name>substrate</name>
        <note>ligand shared between homodimeric partners</note>
    </ligand>
</feature>
<keyword evidence="2" id="KW-0597">Phosphoprotein</keyword>
<sequence>MKRRETVKPGNPEHAPLLSMSRLIYFAGSIRGGRDDVHLYQSLVQELRTYGTVLTEHVGDQGLSVQGEVSETGDKEIHDRDLDWLQQSHVVVAEVTVPSMGVGYELGRAVVMDKPVLCLFRPDCGRRLSAMIRGAKGPRFTVMDYRPDQIKTILDQFFSQTQIQT</sequence>
<keyword evidence="7" id="KW-0963">Cytoplasm</keyword>
<comment type="subunit">
    <text evidence="1 7">Monomer and homodimer.</text>
</comment>
<dbReference type="PANTHER" id="PTHR15364">
    <property type="entry name" value="2'-DEOXYNUCLEOSIDE 5'-PHOSPHATE N-HYDROLASE 1"/>
    <property type="match status" value="1"/>
</dbReference>
<evidence type="ECO:0000256" key="5">
    <source>
        <dbReference type="ARBA" id="ARBA00023295"/>
    </source>
</evidence>
<dbReference type="GO" id="GO:0005634">
    <property type="term" value="C:nucleus"/>
    <property type="evidence" value="ECO:0007669"/>
    <property type="project" value="UniProtKB-SubCell"/>
</dbReference>
<evidence type="ECO:0000313" key="8">
    <source>
        <dbReference type="EMBL" id="CAL1577314.1"/>
    </source>
</evidence>
<keyword evidence="5 7" id="KW-0326">Glycosidase</keyword>